<evidence type="ECO:0000256" key="1">
    <source>
        <dbReference type="SAM" id="Phobius"/>
    </source>
</evidence>
<reference evidence="2" key="1">
    <citation type="submission" date="2010-05" db="EMBL/GenBank/DDBJ databases">
        <authorList>
            <person name="Genoscope - CEA"/>
        </authorList>
    </citation>
    <scope>NUCLEOTIDE SEQUENCE</scope>
</reference>
<dbReference type="EMBL" id="FQ032827">
    <property type="protein sequence ID" value="CBL87551.1"/>
    <property type="molecule type" value="Genomic_DNA"/>
</dbReference>
<reference evidence="2" key="2">
    <citation type="journal article" date="2012" name="Environ. Microbiol.">
        <title>Genomic content of uncultured Bacteroidetes from contrasting oceanic provinces in the North Atlantic Ocean.</title>
        <authorList>
            <person name="Gomez-Pereira P.R."/>
            <person name="Schuler M."/>
            <person name="Fuchs B.M."/>
            <person name="Bennke C."/>
            <person name="Teeling H."/>
            <person name="Waldmann J."/>
            <person name="Richter M."/>
            <person name="Barbe V."/>
            <person name="Bataille E."/>
            <person name="Glockner F.O."/>
            <person name="Amann R."/>
        </authorList>
    </citation>
    <scope>NUCLEOTIDE SEQUENCE</scope>
</reference>
<accession>F4MN38</accession>
<proteinExistence type="predicted"/>
<evidence type="ECO:0000313" key="2">
    <source>
        <dbReference type="EMBL" id="CBL87551.1"/>
    </source>
</evidence>
<dbReference type="AlphaFoldDB" id="F4MN38"/>
<protein>
    <submittedName>
        <fullName evidence="2">Membrane protein</fullName>
    </submittedName>
</protein>
<feature type="transmembrane region" description="Helical" evidence="1">
    <location>
        <begin position="51"/>
        <end position="69"/>
    </location>
</feature>
<feature type="transmembrane region" description="Helical" evidence="1">
    <location>
        <begin position="23"/>
        <end position="45"/>
    </location>
</feature>
<organism evidence="2">
    <name type="scientific">uncultured Flavobacteriia bacterium</name>
    <dbReference type="NCBI Taxonomy" id="212695"/>
    <lineage>
        <taxon>Bacteria</taxon>
        <taxon>Pseudomonadati</taxon>
        <taxon>Bacteroidota</taxon>
        <taxon>Flavobacteriia</taxon>
        <taxon>environmental samples</taxon>
    </lineage>
</organism>
<feature type="transmembrane region" description="Helical" evidence="1">
    <location>
        <begin position="95"/>
        <end position="115"/>
    </location>
</feature>
<feature type="transmembrane region" description="Helical" evidence="1">
    <location>
        <begin position="135"/>
        <end position="154"/>
    </location>
</feature>
<keyword evidence="1" id="KW-1133">Transmembrane helix</keyword>
<keyword evidence="1" id="KW-0472">Membrane</keyword>
<name>F4MN38_9BACT</name>
<sequence>MVFLFRLPFSLFRLQLSKQVTNYILKTLQYLLIAVITSSATLEFIEKDSELAPFFITIGGFVLFIYLASKLEKNKLFFQINSLLRQKASTGILKYEPHLIGVVLILYSISFKLIFLSQNPLVFWFKHNIDTIYNAPIIGGLISFCGVLFLFTMLSKGIQTIRKYTQHLISILTGKPIQKNQPNNFMDNIKNMKETMENQVSSEIDDVYVDFEEVEEDNDEKKKSENHCSYICWS</sequence>
<gene>
    <name evidence="2" type="ORF">S18_906_0009</name>
</gene>
<keyword evidence="1" id="KW-0812">Transmembrane</keyword>